<gene>
    <name evidence="1" type="ORF">VFPPC_13819</name>
</gene>
<dbReference type="EMBL" id="LSBJ02000003">
    <property type="protein sequence ID" value="OAQ69247.1"/>
    <property type="molecule type" value="Genomic_DNA"/>
</dbReference>
<sequence>MAVELGSKSGPAKGYVEALEHRLASTENALLRMCLVADERLLEEAFRRDIGNHENHAPFTSATSTPRRAEVKKATESIALWESLPLNTAEDLRQWATSSWGPSVIKETSARNGGEISEEDTALQIKSLPSATPAQHFGAAAQGRSNMAQPAQIEPHALLAPVAATRQPGRDRNSIRVALTEEFKRQYLW</sequence>
<evidence type="ECO:0000313" key="2">
    <source>
        <dbReference type="Proteomes" id="UP000078397"/>
    </source>
</evidence>
<dbReference type="GeneID" id="28855585"/>
<keyword evidence="2" id="KW-1185">Reference proteome</keyword>
<protein>
    <submittedName>
        <fullName evidence="1">Uncharacterized protein</fullName>
    </submittedName>
</protein>
<dbReference type="OrthoDB" id="10261408at2759"/>
<accession>A0A179FV47</accession>
<dbReference type="KEGG" id="pchm:VFPPC_13819"/>
<evidence type="ECO:0000313" key="1">
    <source>
        <dbReference type="EMBL" id="OAQ69247.1"/>
    </source>
</evidence>
<dbReference type="AlphaFoldDB" id="A0A179FV47"/>
<reference evidence="1 2" key="1">
    <citation type="journal article" date="2016" name="PLoS Pathog.">
        <title>Biosynthesis of antibiotic leucinostatins in bio-control fungus Purpureocillium lilacinum and their inhibition on phytophthora revealed by genome mining.</title>
        <authorList>
            <person name="Wang G."/>
            <person name="Liu Z."/>
            <person name="Lin R."/>
            <person name="Li E."/>
            <person name="Mao Z."/>
            <person name="Ling J."/>
            <person name="Yang Y."/>
            <person name="Yin W.B."/>
            <person name="Xie B."/>
        </authorList>
    </citation>
    <scope>NUCLEOTIDE SEQUENCE [LARGE SCALE GENOMIC DNA]</scope>
    <source>
        <strain evidence="1">170</strain>
    </source>
</reference>
<organism evidence="1 2">
    <name type="scientific">Pochonia chlamydosporia 170</name>
    <dbReference type="NCBI Taxonomy" id="1380566"/>
    <lineage>
        <taxon>Eukaryota</taxon>
        <taxon>Fungi</taxon>
        <taxon>Dikarya</taxon>
        <taxon>Ascomycota</taxon>
        <taxon>Pezizomycotina</taxon>
        <taxon>Sordariomycetes</taxon>
        <taxon>Hypocreomycetidae</taxon>
        <taxon>Hypocreales</taxon>
        <taxon>Clavicipitaceae</taxon>
        <taxon>Pochonia</taxon>
    </lineage>
</organism>
<comment type="caution">
    <text evidence="1">The sequence shown here is derived from an EMBL/GenBank/DDBJ whole genome shotgun (WGS) entry which is preliminary data.</text>
</comment>
<name>A0A179FV47_METCM</name>
<dbReference type="Proteomes" id="UP000078397">
    <property type="component" value="Unassembled WGS sequence"/>
</dbReference>
<dbReference type="RefSeq" id="XP_018146097.1">
    <property type="nucleotide sequence ID" value="XM_018291591.1"/>
</dbReference>
<proteinExistence type="predicted"/>